<feature type="transmembrane region" description="Helical" evidence="5">
    <location>
        <begin position="143"/>
        <end position="160"/>
    </location>
</feature>
<feature type="transmembrane region" description="Helical" evidence="5">
    <location>
        <begin position="357"/>
        <end position="379"/>
    </location>
</feature>
<accession>A0A3D8SM73</accession>
<dbReference type="FunFam" id="1.20.1250.20:FF:000286">
    <property type="entry name" value="MFS efflux transporter"/>
    <property type="match status" value="1"/>
</dbReference>
<keyword evidence="8" id="KW-1185">Reference proteome</keyword>
<reference evidence="7 8" key="1">
    <citation type="journal article" date="2018" name="IMA Fungus">
        <title>IMA Genome-F 9: Draft genome sequence of Annulohypoxylon stygium, Aspergillus mulundensis, Berkeleyomyces basicola (syn. Thielaviopsis basicola), Ceratocystis smalleyi, two Cercospora beticola strains, Coleophoma cylindrospora, Fusarium fracticaudum, Phialophora cf. hyalina, and Morchella septimelata.</title>
        <authorList>
            <person name="Wingfield B.D."/>
            <person name="Bills G.F."/>
            <person name="Dong Y."/>
            <person name="Huang W."/>
            <person name="Nel W.J."/>
            <person name="Swalarsk-Parry B.S."/>
            <person name="Vaghefi N."/>
            <person name="Wilken P.M."/>
            <person name="An Z."/>
            <person name="de Beer Z.W."/>
            <person name="De Vos L."/>
            <person name="Chen L."/>
            <person name="Duong T.A."/>
            <person name="Gao Y."/>
            <person name="Hammerbacher A."/>
            <person name="Kikkert J.R."/>
            <person name="Li Y."/>
            <person name="Li H."/>
            <person name="Li K."/>
            <person name="Li Q."/>
            <person name="Liu X."/>
            <person name="Ma X."/>
            <person name="Naidoo K."/>
            <person name="Pethybridge S.J."/>
            <person name="Sun J."/>
            <person name="Steenkamp E.T."/>
            <person name="van der Nest M.A."/>
            <person name="van Wyk S."/>
            <person name="Wingfield M.J."/>
            <person name="Xiong C."/>
            <person name="Yue Q."/>
            <person name="Zhang X."/>
        </authorList>
    </citation>
    <scope>NUCLEOTIDE SEQUENCE [LARGE SCALE GENOMIC DNA]</scope>
    <source>
        <strain evidence="7 8">BP5796</strain>
    </source>
</reference>
<dbReference type="PANTHER" id="PTHR23514:SF16">
    <property type="entry name" value="TRANSPORTER, PUTATIVE (AFU_ORTHOLOGUE AFUA_2G17270)-RELATED"/>
    <property type="match status" value="1"/>
</dbReference>
<evidence type="ECO:0000313" key="7">
    <source>
        <dbReference type="EMBL" id="RDW87284.1"/>
    </source>
</evidence>
<evidence type="ECO:0000256" key="5">
    <source>
        <dbReference type="SAM" id="Phobius"/>
    </source>
</evidence>
<feature type="transmembrane region" description="Helical" evidence="5">
    <location>
        <begin position="300"/>
        <end position="321"/>
    </location>
</feature>
<dbReference type="OrthoDB" id="413079at2759"/>
<feature type="transmembrane region" description="Helical" evidence="5">
    <location>
        <begin position="266"/>
        <end position="288"/>
    </location>
</feature>
<comment type="caution">
    <text evidence="7">The sequence shown here is derived from an EMBL/GenBank/DDBJ whole genome shotgun (WGS) entry which is preliminary data.</text>
</comment>
<dbReference type="Pfam" id="PF07690">
    <property type="entry name" value="MFS_1"/>
    <property type="match status" value="1"/>
</dbReference>
<dbReference type="AlphaFoldDB" id="A0A3D8SM73"/>
<feature type="transmembrane region" description="Helical" evidence="5">
    <location>
        <begin position="421"/>
        <end position="440"/>
    </location>
</feature>
<feature type="transmembrane region" description="Helical" evidence="5">
    <location>
        <begin position="88"/>
        <end position="110"/>
    </location>
</feature>
<gene>
    <name evidence="7" type="ORF">BP5796_02978</name>
</gene>
<evidence type="ECO:0000256" key="4">
    <source>
        <dbReference type="ARBA" id="ARBA00023136"/>
    </source>
</evidence>
<keyword evidence="4 5" id="KW-0472">Membrane</keyword>
<feature type="transmembrane region" description="Helical" evidence="5">
    <location>
        <begin position="117"/>
        <end position="137"/>
    </location>
</feature>
<dbReference type="PANTHER" id="PTHR23514">
    <property type="entry name" value="BYPASS OF STOP CODON PROTEIN 6"/>
    <property type="match status" value="1"/>
</dbReference>
<keyword evidence="2 5" id="KW-0812">Transmembrane</keyword>
<feature type="transmembrane region" description="Helical" evidence="5">
    <location>
        <begin position="61"/>
        <end position="82"/>
    </location>
</feature>
<evidence type="ECO:0000313" key="8">
    <source>
        <dbReference type="Proteomes" id="UP000256328"/>
    </source>
</evidence>
<dbReference type="Gene3D" id="1.20.1250.20">
    <property type="entry name" value="MFS general substrate transporter like domains"/>
    <property type="match status" value="2"/>
</dbReference>
<evidence type="ECO:0000256" key="2">
    <source>
        <dbReference type="ARBA" id="ARBA00022692"/>
    </source>
</evidence>
<feature type="transmembrane region" description="Helical" evidence="5">
    <location>
        <begin position="391"/>
        <end position="415"/>
    </location>
</feature>
<proteinExistence type="predicted"/>
<dbReference type="InterPro" id="IPR051788">
    <property type="entry name" value="MFS_Transporter"/>
</dbReference>
<name>A0A3D8SM73_9HELO</name>
<dbReference type="GO" id="GO:0022857">
    <property type="term" value="F:transmembrane transporter activity"/>
    <property type="evidence" value="ECO:0007669"/>
    <property type="project" value="InterPro"/>
</dbReference>
<dbReference type="InterPro" id="IPR020846">
    <property type="entry name" value="MFS_dom"/>
</dbReference>
<organism evidence="7 8">
    <name type="scientific">Coleophoma crateriformis</name>
    <dbReference type="NCBI Taxonomy" id="565419"/>
    <lineage>
        <taxon>Eukaryota</taxon>
        <taxon>Fungi</taxon>
        <taxon>Dikarya</taxon>
        <taxon>Ascomycota</taxon>
        <taxon>Pezizomycotina</taxon>
        <taxon>Leotiomycetes</taxon>
        <taxon>Helotiales</taxon>
        <taxon>Dermateaceae</taxon>
        <taxon>Coleophoma</taxon>
    </lineage>
</organism>
<dbReference type="Proteomes" id="UP000256328">
    <property type="component" value="Unassembled WGS sequence"/>
</dbReference>
<dbReference type="SUPFAM" id="SSF103473">
    <property type="entry name" value="MFS general substrate transporter"/>
    <property type="match status" value="1"/>
</dbReference>
<feature type="transmembrane region" description="Helical" evidence="5">
    <location>
        <begin position="181"/>
        <end position="204"/>
    </location>
</feature>
<dbReference type="EMBL" id="PDLN01000004">
    <property type="protein sequence ID" value="RDW87284.1"/>
    <property type="molecule type" value="Genomic_DNA"/>
</dbReference>
<feature type="transmembrane region" description="Helical" evidence="5">
    <location>
        <begin position="210"/>
        <end position="230"/>
    </location>
</feature>
<dbReference type="InterPro" id="IPR011701">
    <property type="entry name" value="MFS"/>
</dbReference>
<feature type="transmembrane region" description="Helical" evidence="5">
    <location>
        <begin position="333"/>
        <end position="351"/>
    </location>
</feature>
<dbReference type="GO" id="GO:0016020">
    <property type="term" value="C:membrane"/>
    <property type="evidence" value="ECO:0007669"/>
    <property type="project" value="UniProtKB-SubCell"/>
</dbReference>
<keyword evidence="3 5" id="KW-1133">Transmembrane helix</keyword>
<sequence length="448" mass="47497">MALEAGQLSSPANQSHGLPLNDLSKPGIEELAPVETAPTDAVAVSEATEITFPIAMKLSSACFAFVTAGINDGSFGSLVPYILAGYDIGTGSVAIIYGVTFAGWVVAAILGGYVRVYAGSGGALVLGALVQLLAQVLRVWKPPFGLFCITFFLIALGQAFQDSNSNTFVATVKGAHRWLGLIHASYSIGLLIGPFAATAIATSGSERWPLYYSFPLGLGVVNLVLVTWAFRDDIALRRSVIAVGEEAVKSSDTVWKETKATLKKKVVWLLSMFYFFYLGAAFTAGGWLVEYLVTVRNIKLSTAGYIPTAFYGGTVLGRLLLPEPTYRFGERRMLLLYAVLCCALEVVFWRVDNLISSTVAIGLMGFLLGPNFATGMSVASKLIPKEIHASALGLIFVVAQAGAAIFPAITGVVAANAGVGTLQPMLIGVLVAMGLSWALVPKFDEKKE</sequence>
<protein>
    <recommendedName>
        <fullName evidence="6">Major facilitator superfamily (MFS) profile domain-containing protein</fullName>
    </recommendedName>
</protein>
<comment type="subcellular location">
    <subcellularLocation>
        <location evidence="1">Membrane</location>
        <topology evidence="1">Multi-pass membrane protein</topology>
    </subcellularLocation>
</comment>
<feature type="domain" description="Major facilitator superfamily (MFS) profile" evidence="6">
    <location>
        <begin position="57"/>
        <end position="444"/>
    </location>
</feature>
<evidence type="ECO:0000259" key="6">
    <source>
        <dbReference type="PROSITE" id="PS50850"/>
    </source>
</evidence>
<dbReference type="PROSITE" id="PS50850">
    <property type="entry name" value="MFS"/>
    <property type="match status" value="1"/>
</dbReference>
<dbReference type="InterPro" id="IPR036259">
    <property type="entry name" value="MFS_trans_sf"/>
</dbReference>
<evidence type="ECO:0000256" key="1">
    <source>
        <dbReference type="ARBA" id="ARBA00004141"/>
    </source>
</evidence>
<evidence type="ECO:0000256" key="3">
    <source>
        <dbReference type="ARBA" id="ARBA00022989"/>
    </source>
</evidence>